<dbReference type="AlphaFoldDB" id="A0A6D0Y5R4"/>
<sequence length="52" mass="6136">MTHEELMHYVPGIFGEDKHTSRSQNYTYIPTITVLESLQREGFQPFFACQTR</sequence>
<feature type="non-terminal residue" evidence="1">
    <location>
        <position position="52"/>
    </location>
</feature>
<reference evidence="1" key="1">
    <citation type="submission" date="2020-02" db="EMBL/GenBank/DDBJ databases">
        <title>Draft Genome Sequences of Tetracycline- Resistances Shiga Toxin Producing Escherichia coli Food and Clinical Sources.</title>
        <authorList>
            <person name="Alotaibi K."/>
            <person name="Khan A."/>
        </authorList>
    </citation>
    <scope>NUCLEOTIDE SEQUENCE</scope>
    <source>
        <strain evidence="1">EC16</strain>
    </source>
</reference>
<protein>
    <submittedName>
        <fullName evidence="1">DUF945 domain-containing protein</fullName>
    </submittedName>
</protein>
<comment type="caution">
    <text evidence="1">The sequence shown here is derived from an EMBL/GenBank/DDBJ whole genome shotgun (WGS) entry which is preliminary data.</text>
</comment>
<evidence type="ECO:0000313" key="1">
    <source>
        <dbReference type="EMBL" id="NDY89344.1"/>
    </source>
</evidence>
<name>A0A6D0Y5R4_ECOLX</name>
<organism evidence="1">
    <name type="scientific">Escherichia coli</name>
    <dbReference type="NCBI Taxonomy" id="562"/>
    <lineage>
        <taxon>Bacteria</taxon>
        <taxon>Pseudomonadati</taxon>
        <taxon>Pseudomonadota</taxon>
        <taxon>Gammaproteobacteria</taxon>
        <taxon>Enterobacterales</taxon>
        <taxon>Enterobacteriaceae</taxon>
        <taxon>Escherichia</taxon>
    </lineage>
</organism>
<dbReference type="EMBL" id="JAAGRX010000144">
    <property type="protein sequence ID" value="NDY89344.1"/>
    <property type="molecule type" value="Genomic_DNA"/>
</dbReference>
<accession>A0A6D0Y5R4</accession>
<gene>
    <name evidence="1" type="ORF">G3M51_25385</name>
</gene>
<proteinExistence type="predicted"/>